<dbReference type="SUPFAM" id="SSF53850">
    <property type="entry name" value="Periplasmic binding protein-like II"/>
    <property type="match status" value="1"/>
</dbReference>
<dbReference type="AlphaFoldDB" id="A0A4Y4CVT1"/>
<dbReference type="RefSeq" id="WP_141352351.1">
    <property type="nucleotide sequence ID" value="NZ_BJNV01000038.1"/>
</dbReference>
<proteinExistence type="predicted"/>
<name>A0A4Y4CVT1_ZOORA</name>
<dbReference type="Gene3D" id="3.40.190.10">
    <property type="entry name" value="Periplasmic binding protein-like II"/>
    <property type="match status" value="2"/>
</dbReference>
<dbReference type="Proteomes" id="UP000318422">
    <property type="component" value="Unassembled WGS sequence"/>
</dbReference>
<gene>
    <name evidence="1" type="ORF">ZRA01_23050</name>
</gene>
<dbReference type="OrthoDB" id="34246at2"/>
<organism evidence="1 2">
    <name type="scientific">Zoogloea ramigera</name>
    <dbReference type="NCBI Taxonomy" id="350"/>
    <lineage>
        <taxon>Bacteria</taxon>
        <taxon>Pseudomonadati</taxon>
        <taxon>Pseudomonadota</taxon>
        <taxon>Betaproteobacteria</taxon>
        <taxon>Rhodocyclales</taxon>
        <taxon>Zoogloeaceae</taxon>
        <taxon>Zoogloea</taxon>
    </lineage>
</organism>
<comment type="caution">
    <text evidence="1">The sequence shown here is derived from an EMBL/GenBank/DDBJ whole genome shotgun (WGS) entry which is preliminary data.</text>
</comment>
<evidence type="ECO:0000313" key="2">
    <source>
        <dbReference type="Proteomes" id="UP000318422"/>
    </source>
</evidence>
<keyword evidence="2" id="KW-1185">Reference proteome</keyword>
<evidence type="ECO:0000313" key="1">
    <source>
        <dbReference type="EMBL" id="GEC96232.1"/>
    </source>
</evidence>
<reference evidence="1 2" key="1">
    <citation type="submission" date="2019-06" db="EMBL/GenBank/DDBJ databases">
        <title>Whole genome shotgun sequence of Zoogloea ramigera NBRC 15342.</title>
        <authorList>
            <person name="Hosoyama A."/>
            <person name="Uohara A."/>
            <person name="Ohji S."/>
            <person name="Ichikawa N."/>
        </authorList>
    </citation>
    <scope>NUCLEOTIDE SEQUENCE [LARGE SCALE GENOMIC DNA]</scope>
    <source>
        <strain evidence="1 2">NBRC 15342</strain>
    </source>
</reference>
<evidence type="ECO:0008006" key="3">
    <source>
        <dbReference type="Google" id="ProtNLM"/>
    </source>
</evidence>
<sequence length="248" mass="27771">MTINFTVSPSFPNERISDWYIFNTWLQRALSVPIHLELYNSFGAQRAAIAEGKVDLIYANPFDASLLVREKGFRAIARPEGPPDEMVVITGTDSPAREIRDLQPGTRLACSDDPCVNTVGRILLEPANLDDSNTVEHRRETYIQVARELLRGEADIGFLPVEAFEGFSPLVRRDLRALVTSELHVIRHVFLVGPALAERTDELTALLLSMHESDKGRGILEALGARRLLPVQHEDVEFMIDIISTLDQ</sequence>
<dbReference type="Pfam" id="PF12974">
    <property type="entry name" value="Phosphonate-bd"/>
    <property type="match status" value="1"/>
</dbReference>
<protein>
    <recommendedName>
        <fullName evidence="3">Phosphate ABC transporter substrate-binding protein</fullName>
    </recommendedName>
</protein>
<dbReference type="EMBL" id="BJNV01000038">
    <property type="protein sequence ID" value="GEC96232.1"/>
    <property type="molecule type" value="Genomic_DNA"/>
</dbReference>
<accession>A0A4Y4CVT1</accession>